<evidence type="ECO:0000313" key="3">
    <source>
        <dbReference type="Proteomes" id="UP000034588"/>
    </source>
</evidence>
<proteinExistence type="predicted"/>
<evidence type="ECO:0000313" key="2">
    <source>
        <dbReference type="EMBL" id="KKW13139.1"/>
    </source>
</evidence>
<accession>A0A0G1Z306</accession>
<organism evidence="2 3">
    <name type="scientific">Candidatus Gottesmanbacteria bacterium GW2011_GWB1_49_7</name>
    <dbReference type="NCBI Taxonomy" id="1618448"/>
    <lineage>
        <taxon>Bacteria</taxon>
        <taxon>Candidatus Gottesmaniibacteriota</taxon>
    </lineage>
</organism>
<comment type="caution">
    <text evidence="2">The sequence shown here is derived from an EMBL/GenBank/DDBJ whole genome shotgun (WGS) entry which is preliminary data.</text>
</comment>
<feature type="compositionally biased region" description="Basic and acidic residues" evidence="1">
    <location>
        <begin position="53"/>
        <end position="72"/>
    </location>
</feature>
<name>A0A0G1Z306_9BACT</name>
<dbReference type="AlphaFoldDB" id="A0A0G1Z306"/>
<dbReference type="Proteomes" id="UP000034588">
    <property type="component" value="Unassembled WGS sequence"/>
</dbReference>
<gene>
    <name evidence="2" type="ORF">UY48_C0004G0014</name>
</gene>
<reference evidence="2 3" key="1">
    <citation type="journal article" date="2015" name="Nature">
        <title>rRNA introns, odd ribosomes, and small enigmatic genomes across a large radiation of phyla.</title>
        <authorList>
            <person name="Brown C.T."/>
            <person name="Hug L.A."/>
            <person name="Thomas B.C."/>
            <person name="Sharon I."/>
            <person name="Castelle C.J."/>
            <person name="Singh A."/>
            <person name="Wilkins M.J."/>
            <person name="Williams K.H."/>
            <person name="Banfield J.F."/>
        </authorList>
    </citation>
    <scope>NUCLEOTIDE SEQUENCE [LARGE SCALE GENOMIC DNA]</scope>
</reference>
<sequence>MIWKASSDLARYHAVLHTIYGRLQQGLKQADWTEEKIKREHEKTAAALLRQGVKHESPIETGRPDKSSHTRFDIEGLNDSELLHLHSNLHSLYSKLSAGLVGTGWTIDQLITEHDDVVAQMTGRGMEHESPME</sequence>
<dbReference type="EMBL" id="LCQD01000004">
    <property type="protein sequence ID" value="KKW13139.1"/>
    <property type="molecule type" value="Genomic_DNA"/>
</dbReference>
<evidence type="ECO:0000256" key="1">
    <source>
        <dbReference type="SAM" id="MobiDB-lite"/>
    </source>
</evidence>
<protein>
    <submittedName>
        <fullName evidence="2">Uncharacterized protein</fullName>
    </submittedName>
</protein>
<feature type="region of interest" description="Disordered" evidence="1">
    <location>
        <begin position="48"/>
        <end position="72"/>
    </location>
</feature>